<feature type="compositionally biased region" description="Low complexity" evidence="10">
    <location>
        <begin position="858"/>
        <end position="871"/>
    </location>
</feature>
<comment type="similarity">
    <text evidence="3">Belongs to the peptidase C19 family.</text>
</comment>
<dbReference type="PROSITE" id="PS00973">
    <property type="entry name" value="USP_2"/>
    <property type="match status" value="1"/>
</dbReference>
<dbReference type="InterPro" id="IPR018200">
    <property type="entry name" value="USP_CS"/>
</dbReference>
<protein>
    <recommendedName>
        <fullName evidence="4">ubiquitinyl hydrolase 1</fullName>
        <ecNumber evidence="4">3.4.19.12</ecNumber>
    </recommendedName>
</protein>
<evidence type="ECO:0000256" key="6">
    <source>
        <dbReference type="ARBA" id="ARBA00022786"/>
    </source>
</evidence>
<dbReference type="Pfam" id="PF00443">
    <property type="entry name" value="UCH"/>
    <property type="match status" value="1"/>
</dbReference>
<dbReference type="GO" id="GO:0005634">
    <property type="term" value="C:nucleus"/>
    <property type="evidence" value="ECO:0007669"/>
    <property type="project" value="UniProtKB-SubCell"/>
</dbReference>
<dbReference type="InterPro" id="IPR050164">
    <property type="entry name" value="Peptidase_C19"/>
</dbReference>
<reference evidence="13" key="1">
    <citation type="journal article" date="2013" name="Genetics">
        <title>The draft genome and transcriptome of Panagrellus redivivus are shaped by the harsh demands of a free-living lifestyle.</title>
        <authorList>
            <person name="Srinivasan J."/>
            <person name="Dillman A.R."/>
            <person name="Macchietto M.G."/>
            <person name="Heikkinen L."/>
            <person name="Lakso M."/>
            <person name="Fracchia K.M."/>
            <person name="Antoshechkin I."/>
            <person name="Mortazavi A."/>
            <person name="Wong G."/>
            <person name="Sternberg P.W."/>
        </authorList>
    </citation>
    <scope>NUCLEOTIDE SEQUENCE [LARGE SCALE GENOMIC DNA]</scope>
    <source>
        <strain evidence="13">MT8872</strain>
    </source>
</reference>
<dbReference type="InterPro" id="IPR001394">
    <property type="entry name" value="Peptidase_C19_UCH"/>
</dbReference>
<feature type="compositionally biased region" description="Low complexity" evidence="10">
    <location>
        <begin position="590"/>
        <end position="609"/>
    </location>
</feature>
<reference evidence="14" key="2">
    <citation type="submission" date="2020-10" db="UniProtKB">
        <authorList>
            <consortium name="WormBaseParasite"/>
        </authorList>
    </citation>
    <scope>IDENTIFICATION</scope>
</reference>
<dbReference type="GO" id="GO:0005829">
    <property type="term" value="C:cytosol"/>
    <property type="evidence" value="ECO:0007669"/>
    <property type="project" value="TreeGrafter"/>
</dbReference>
<dbReference type="PANTHER" id="PTHR24006">
    <property type="entry name" value="UBIQUITIN CARBOXYL-TERMINAL HYDROLASE"/>
    <property type="match status" value="1"/>
</dbReference>
<evidence type="ECO:0000256" key="3">
    <source>
        <dbReference type="ARBA" id="ARBA00009085"/>
    </source>
</evidence>
<keyword evidence="7" id="KW-0378">Hydrolase</keyword>
<dbReference type="GO" id="GO:0006508">
    <property type="term" value="P:proteolysis"/>
    <property type="evidence" value="ECO:0007669"/>
    <property type="project" value="UniProtKB-KW"/>
</dbReference>
<evidence type="ECO:0000313" key="14">
    <source>
        <dbReference type="WBParaSite" id="Pan_g6653.t2"/>
    </source>
</evidence>
<evidence type="ECO:0000256" key="8">
    <source>
        <dbReference type="ARBA" id="ARBA00022807"/>
    </source>
</evidence>
<dbReference type="InterPro" id="IPR028889">
    <property type="entry name" value="USP"/>
</dbReference>
<keyword evidence="8" id="KW-0788">Thiol protease</keyword>
<feature type="compositionally biased region" description="Acidic residues" evidence="10">
    <location>
        <begin position="922"/>
        <end position="934"/>
    </location>
</feature>
<keyword evidence="9" id="KW-0539">Nucleus</keyword>
<dbReference type="PROSITE" id="PS00972">
    <property type="entry name" value="USP_1"/>
    <property type="match status" value="1"/>
</dbReference>
<dbReference type="PANTHER" id="PTHR24006:SF722">
    <property type="entry name" value="UBIQUITIN CARBOXYL-TERMINAL HYDROLASE 48"/>
    <property type="match status" value="1"/>
</dbReference>
<dbReference type="Proteomes" id="UP000492821">
    <property type="component" value="Unassembled WGS sequence"/>
</dbReference>
<evidence type="ECO:0000256" key="2">
    <source>
        <dbReference type="ARBA" id="ARBA00004123"/>
    </source>
</evidence>
<evidence type="ECO:0000259" key="11">
    <source>
        <dbReference type="PROSITE" id="PS50053"/>
    </source>
</evidence>
<evidence type="ECO:0000256" key="7">
    <source>
        <dbReference type="ARBA" id="ARBA00022801"/>
    </source>
</evidence>
<dbReference type="Pfam" id="PF24543">
    <property type="entry name" value="Usp-48"/>
    <property type="match status" value="1"/>
</dbReference>
<sequence>MKKRAQAAIYDEALKYPARITPNQLTQVYKLTETCSAKTHPNKARNANATNCTASYCLQKVGLERWEKFKKTPKSDDSKRYKPRNEDLPCGLYNNANLCYLNSFIQIWFHNIHFKKFVFSYQSVPTFANPVNASGIGIKVQKIMERLQNVFFSLEQSPFEAADAVRLADALMLQDSQQDVSEFHTLFFNFMEKHLEGHPCYPGFKRIHERVNFRTKQVIECPCGRLQEQEQVISGLHLNPDGCNTVADMFEKLFAPNQLTDFNCPQCGERGKSQMRNVPSSLPPVLILQISRVAIDQKKDRTPIHYPREINESQLLADARGHHKFNLAAVCVHDGAGATSGHYHDYVYDYRRKAWFNFNDAVVKSVKPPGVDAGMDLTKTTADMRGCYLLVYRRDTDLTAERDPIVLPPRAEVILKRILNDAESLRHSTERSEKLWYKKAQEAHQRLEKMMSELRVPSADLVKKKPADIVFIPASLIFNIVEKNYRAIETCVNLNALEEAEAEDRKQKRKELRATEQLALQAANSSDSSNGAPSGSPSKATMTRLQNKYGDIDNLTPAMIADIEKTMNAAASPPSKQARTTNGRCRRTSARAAAAAAASASAAESSSTSQPFVADSSDESDVEDRVSDDTKYSLLYLPEVPDYHEMPVCPHGKVPLIKVLLGEMKAVRRAGADKMLKDHGLDLTKKVITYQEGTGSVEMNAGQWLTANDLCSECTEALREEAEYSKQIDEVEPMITAILKDASRAVTKKSAPQRSMLLVSRKELTAHRRLALQQHEYKRKSKEFVANSLCFTRHVPAAPVVARGRKRKHTNESEQTPVLPLPPAPVPVEKAYEVKHDPASPLKIKLCLSKPANTTQKPEPAATEPSSSSSAYVNGNNFNIDDDKPCSSKDLLPRNGRVAPVTPQKRIAPVAAESVSDHMPTSEEEEESDSESDPDWNGRESPKNGKRKYRAVGSPKKRKGKRTPKKKTHAKTKNTTNGDAHETAEAEAESAPPSHPVIFNADIACNHSKVRLGAKMIRITEAEWEKIVVPFFDEFYKFSADCTECAECEEQRIREAELNAYYRSVISAINTDLAPLLRALDKRKFTPEDLGDKYDRVICGRFVEAFRAAAKSRSASVAVPPLCQGCLICEKHNQPFVVMSPNGPIVGNAIPVTADEWEAISSSYKTHYPEHSDNIVDIELDEDGAVLNHCQPCYIQYCSDEDKKRFQYTEGYVYVKVKDFDEDYADGTRSTRALTTRRAAARNCFKLVLSSSTPIFDVKLEMCRRMGFSPNDQLFIYMDRVLENSKTLADCRVEANNEDEPIILIAQTQAIDNNDREIDRGFQDTALGF</sequence>
<dbReference type="PROSITE" id="PS50053">
    <property type="entry name" value="UBIQUITIN_2"/>
    <property type="match status" value="1"/>
</dbReference>
<dbReference type="WBParaSite" id="Pan_g6653.t2">
    <property type="protein sequence ID" value="Pan_g6653.t2"/>
    <property type="gene ID" value="Pan_g6653"/>
</dbReference>
<proteinExistence type="inferred from homology"/>
<dbReference type="InterPro" id="IPR038765">
    <property type="entry name" value="Papain-like_cys_pep_sf"/>
</dbReference>
<comment type="catalytic activity">
    <reaction evidence="1">
        <text>Thiol-dependent hydrolysis of ester, thioester, amide, peptide and isopeptide bonds formed by the C-terminal Gly of ubiquitin (a 76-residue protein attached to proteins as an intracellular targeting signal).</text>
        <dbReference type="EC" id="3.4.19.12"/>
    </reaction>
</comment>
<dbReference type="Gene3D" id="3.10.20.90">
    <property type="entry name" value="Phosphatidylinositol 3-kinase Catalytic Subunit, Chain A, domain 1"/>
    <property type="match status" value="1"/>
</dbReference>
<comment type="subcellular location">
    <subcellularLocation>
        <location evidence="2">Nucleus</location>
    </subcellularLocation>
</comment>
<feature type="domain" description="Ubiquitin-like" evidence="11">
    <location>
        <begin position="1213"/>
        <end position="1297"/>
    </location>
</feature>
<feature type="region of interest" description="Disordered" evidence="10">
    <location>
        <begin position="567"/>
        <end position="626"/>
    </location>
</feature>
<feature type="region of interest" description="Disordered" evidence="10">
    <location>
        <begin position="520"/>
        <end position="541"/>
    </location>
</feature>
<organism evidence="13 14">
    <name type="scientific">Panagrellus redivivus</name>
    <name type="common">Microworm</name>
    <dbReference type="NCBI Taxonomy" id="6233"/>
    <lineage>
        <taxon>Eukaryota</taxon>
        <taxon>Metazoa</taxon>
        <taxon>Ecdysozoa</taxon>
        <taxon>Nematoda</taxon>
        <taxon>Chromadorea</taxon>
        <taxon>Rhabditida</taxon>
        <taxon>Tylenchina</taxon>
        <taxon>Panagrolaimomorpha</taxon>
        <taxon>Panagrolaimoidea</taxon>
        <taxon>Panagrolaimidae</taxon>
        <taxon>Panagrellus</taxon>
    </lineage>
</organism>
<dbReference type="PROSITE" id="PS50235">
    <property type="entry name" value="USP_3"/>
    <property type="match status" value="1"/>
</dbReference>
<dbReference type="GO" id="GO:0004843">
    <property type="term" value="F:cysteine-type deubiquitinase activity"/>
    <property type="evidence" value="ECO:0007669"/>
    <property type="project" value="UniProtKB-EC"/>
</dbReference>
<evidence type="ECO:0000313" key="13">
    <source>
        <dbReference type="Proteomes" id="UP000492821"/>
    </source>
</evidence>
<name>A0A7E4W3S6_PANRE</name>
<dbReference type="EC" id="3.4.19.12" evidence="4"/>
<dbReference type="InterPro" id="IPR057775">
    <property type="entry name" value="USP48_dom"/>
</dbReference>
<feature type="region of interest" description="Disordered" evidence="10">
    <location>
        <begin position="802"/>
        <end position="824"/>
    </location>
</feature>
<dbReference type="Gene3D" id="3.90.70.10">
    <property type="entry name" value="Cysteine proteinases"/>
    <property type="match status" value="1"/>
</dbReference>
<keyword evidence="13" id="KW-1185">Reference proteome</keyword>
<evidence type="ECO:0000256" key="5">
    <source>
        <dbReference type="ARBA" id="ARBA00022670"/>
    </source>
</evidence>
<dbReference type="InterPro" id="IPR000626">
    <property type="entry name" value="Ubiquitin-like_dom"/>
</dbReference>
<feature type="domain" description="USP" evidence="12">
    <location>
        <begin position="90"/>
        <end position="395"/>
    </location>
</feature>
<keyword evidence="6" id="KW-0833">Ubl conjugation pathway</keyword>
<accession>A0A7E4W3S6</accession>
<evidence type="ECO:0000256" key="9">
    <source>
        <dbReference type="ARBA" id="ARBA00023242"/>
    </source>
</evidence>
<keyword evidence="5" id="KW-0645">Protease</keyword>
<dbReference type="GO" id="GO:0016579">
    <property type="term" value="P:protein deubiquitination"/>
    <property type="evidence" value="ECO:0007669"/>
    <property type="project" value="InterPro"/>
</dbReference>
<feature type="region of interest" description="Disordered" evidence="10">
    <location>
        <begin position="852"/>
        <end position="995"/>
    </location>
</feature>
<dbReference type="SUPFAM" id="SSF54236">
    <property type="entry name" value="Ubiquitin-like"/>
    <property type="match status" value="1"/>
</dbReference>
<dbReference type="InterPro" id="IPR029071">
    <property type="entry name" value="Ubiquitin-like_domsf"/>
</dbReference>
<feature type="compositionally biased region" description="Basic residues" evidence="10">
    <location>
        <begin position="944"/>
        <end position="972"/>
    </location>
</feature>
<dbReference type="SUPFAM" id="SSF54001">
    <property type="entry name" value="Cysteine proteinases"/>
    <property type="match status" value="1"/>
</dbReference>
<evidence type="ECO:0000256" key="10">
    <source>
        <dbReference type="SAM" id="MobiDB-lite"/>
    </source>
</evidence>
<evidence type="ECO:0000256" key="1">
    <source>
        <dbReference type="ARBA" id="ARBA00000707"/>
    </source>
</evidence>
<feature type="compositionally biased region" description="Polar residues" evidence="10">
    <location>
        <begin position="574"/>
        <end position="583"/>
    </location>
</feature>
<evidence type="ECO:0000256" key="4">
    <source>
        <dbReference type="ARBA" id="ARBA00012759"/>
    </source>
</evidence>
<feature type="compositionally biased region" description="Low complexity" evidence="10">
    <location>
        <begin position="523"/>
        <end position="538"/>
    </location>
</feature>
<evidence type="ECO:0000259" key="12">
    <source>
        <dbReference type="PROSITE" id="PS50235"/>
    </source>
</evidence>